<evidence type="ECO:0000256" key="1">
    <source>
        <dbReference type="SAM" id="MobiDB-lite"/>
    </source>
</evidence>
<organism evidence="2 3">
    <name type="scientific">Thalassospira aquimaris</name>
    <dbReference type="NCBI Taxonomy" id="3037796"/>
    <lineage>
        <taxon>Bacteria</taxon>
        <taxon>Pseudomonadati</taxon>
        <taxon>Pseudomonadota</taxon>
        <taxon>Alphaproteobacteria</taxon>
        <taxon>Rhodospirillales</taxon>
        <taxon>Thalassospiraceae</taxon>
        <taxon>Thalassospira</taxon>
    </lineage>
</organism>
<dbReference type="Proteomes" id="UP001529180">
    <property type="component" value="Unassembled WGS sequence"/>
</dbReference>
<dbReference type="RefSeq" id="WP_278006971.1">
    <property type="nucleotide sequence ID" value="NZ_JARSBO010000010.1"/>
</dbReference>
<evidence type="ECO:0000313" key="3">
    <source>
        <dbReference type="Proteomes" id="UP001529180"/>
    </source>
</evidence>
<sequence>MDETTGQSAELIRAEQQQSGTSQMSAIDPHTRTRIEHVVNTSGDMFNVERDHDTGKVLRKFRVVEIDLDQSRATEQIKSKVRTQVKTEQGKKTGVEVVEEAVCARRKQDDRLFDSLERHPKPLVRALEMIEFGFTLATSDVQNTIARYGDKLTEAAGEPPSQEWFMDVERNYLQWADEVIANHGGNDAYLRAVDIIVFGLSCRQTDAKWRKADTKMHTSNGSSMKHLVNMLEVYCDLLHDDRQPGWGAQ</sequence>
<accession>A0ABT6GHS0</accession>
<feature type="region of interest" description="Disordered" evidence="1">
    <location>
        <begin position="1"/>
        <end position="26"/>
    </location>
</feature>
<proteinExistence type="predicted"/>
<comment type="caution">
    <text evidence="2">The sequence shown here is derived from an EMBL/GenBank/DDBJ whole genome shotgun (WGS) entry which is preliminary data.</text>
</comment>
<name>A0ABT6GHS0_9PROT</name>
<keyword evidence="3" id="KW-1185">Reference proteome</keyword>
<evidence type="ECO:0000313" key="2">
    <source>
        <dbReference type="EMBL" id="MDG4721169.1"/>
    </source>
</evidence>
<protein>
    <submittedName>
        <fullName evidence="2">Uncharacterized protein</fullName>
    </submittedName>
</protein>
<reference evidence="2 3" key="1">
    <citation type="submission" date="2023-03" db="EMBL/GenBank/DDBJ databases">
        <title>Strain FZY0004 represents a novel species in the genus Thalassospira isolated from seawater.</title>
        <authorList>
            <person name="Fu Z.-Y."/>
        </authorList>
    </citation>
    <scope>NUCLEOTIDE SEQUENCE [LARGE SCALE GENOMIC DNA]</scope>
    <source>
        <strain evidence="2 3">FZY0004</strain>
    </source>
</reference>
<gene>
    <name evidence="2" type="ORF">P7680_19340</name>
</gene>
<dbReference type="EMBL" id="JARSBO010000010">
    <property type="protein sequence ID" value="MDG4721169.1"/>
    <property type="molecule type" value="Genomic_DNA"/>
</dbReference>
<feature type="compositionally biased region" description="Polar residues" evidence="1">
    <location>
        <begin position="15"/>
        <end position="25"/>
    </location>
</feature>